<organism evidence="2 3">
    <name type="scientific">Parashewanella curva</name>
    <dbReference type="NCBI Taxonomy" id="2338552"/>
    <lineage>
        <taxon>Bacteria</taxon>
        <taxon>Pseudomonadati</taxon>
        <taxon>Pseudomonadota</taxon>
        <taxon>Gammaproteobacteria</taxon>
        <taxon>Alteromonadales</taxon>
        <taxon>Shewanellaceae</taxon>
        <taxon>Parashewanella</taxon>
    </lineage>
</organism>
<name>A0A3L8PWP8_9GAMM</name>
<dbReference type="RefSeq" id="WP_121839017.1">
    <property type="nucleotide sequence ID" value="NZ_ML014777.1"/>
</dbReference>
<evidence type="ECO:0000313" key="2">
    <source>
        <dbReference type="EMBL" id="RLV59740.1"/>
    </source>
</evidence>
<dbReference type="Proteomes" id="UP000281474">
    <property type="component" value="Unassembled WGS sequence"/>
</dbReference>
<accession>A0A3L8PWP8</accession>
<evidence type="ECO:0000256" key="1">
    <source>
        <dbReference type="SAM" id="SignalP"/>
    </source>
</evidence>
<evidence type="ECO:0000313" key="3">
    <source>
        <dbReference type="Proteomes" id="UP000281474"/>
    </source>
</evidence>
<reference evidence="2 3" key="1">
    <citation type="submission" date="2018-09" db="EMBL/GenBank/DDBJ databases">
        <title>Phylogeny of the Shewanellaceae, and recommendation for two new genera, Pseudoshewanella and Parashewanella.</title>
        <authorList>
            <person name="Wang G."/>
        </authorList>
    </citation>
    <scope>NUCLEOTIDE SEQUENCE [LARGE SCALE GENOMIC DNA]</scope>
    <source>
        <strain evidence="2 3">C51</strain>
    </source>
</reference>
<protein>
    <submittedName>
        <fullName evidence="2">Uncharacterized protein</fullName>
    </submittedName>
</protein>
<dbReference type="AlphaFoldDB" id="A0A3L8PWP8"/>
<gene>
    <name evidence="2" type="ORF">D5018_10795</name>
</gene>
<comment type="caution">
    <text evidence="2">The sequence shown here is derived from an EMBL/GenBank/DDBJ whole genome shotgun (WGS) entry which is preliminary data.</text>
</comment>
<feature type="signal peptide" evidence="1">
    <location>
        <begin position="1"/>
        <end position="19"/>
    </location>
</feature>
<feature type="chain" id="PRO_5018062156" evidence="1">
    <location>
        <begin position="20"/>
        <end position="112"/>
    </location>
</feature>
<keyword evidence="3" id="KW-1185">Reference proteome</keyword>
<sequence>MRKLLGLALFLGLISSANANYLVNVKLLNNAETIANPTLVVSPDKEVSVEVSKLYNLKLTVSPESKSTVKIATQLSLNGEKMSPVLITELGKPASIQVGNKEMSILITEKRS</sequence>
<proteinExistence type="predicted"/>
<dbReference type="OrthoDB" id="9935671at2"/>
<dbReference type="EMBL" id="QZEI01000028">
    <property type="protein sequence ID" value="RLV59740.1"/>
    <property type="molecule type" value="Genomic_DNA"/>
</dbReference>
<keyword evidence="1" id="KW-0732">Signal</keyword>